<feature type="domain" description="Helicase C-terminal" evidence="6">
    <location>
        <begin position="984"/>
        <end position="1131"/>
    </location>
</feature>
<dbReference type="CDD" id="cd18793">
    <property type="entry name" value="SF2_C_SNF"/>
    <property type="match status" value="1"/>
</dbReference>
<feature type="region of interest" description="Disordered" evidence="4">
    <location>
        <begin position="1"/>
        <end position="217"/>
    </location>
</feature>
<dbReference type="AlphaFoldDB" id="A0A1J9R527"/>
<feature type="region of interest" description="Disordered" evidence="4">
    <location>
        <begin position="812"/>
        <end position="981"/>
    </location>
</feature>
<dbReference type="GO" id="GO:0005634">
    <property type="term" value="C:nucleus"/>
    <property type="evidence" value="ECO:0007669"/>
    <property type="project" value="TreeGrafter"/>
</dbReference>
<dbReference type="CDD" id="cd18008">
    <property type="entry name" value="DEXDc_SHPRH-like"/>
    <property type="match status" value="1"/>
</dbReference>
<dbReference type="InterPro" id="IPR050628">
    <property type="entry name" value="SNF2_RAD54_helicase_TF"/>
</dbReference>
<dbReference type="GO" id="GO:0005524">
    <property type="term" value="F:ATP binding"/>
    <property type="evidence" value="ECO:0007669"/>
    <property type="project" value="UniProtKB-KW"/>
</dbReference>
<dbReference type="Pfam" id="PF00271">
    <property type="entry name" value="Helicase_C"/>
    <property type="match status" value="1"/>
</dbReference>
<dbReference type="Proteomes" id="UP000183809">
    <property type="component" value="Unassembled WGS sequence"/>
</dbReference>
<keyword evidence="8" id="KW-1185">Reference proteome</keyword>
<keyword evidence="3" id="KW-0067">ATP-binding</keyword>
<dbReference type="EMBL" id="MNUE01000010">
    <property type="protein sequence ID" value="OJD36590.1"/>
    <property type="molecule type" value="Genomic_DNA"/>
</dbReference>
<keyword evidence="2" id="KW-0378">Hydrolase</keyword>
<feature type="compositionally biased region" description="Acidic residues" evidence="4">
    <location>
        <begin position="874"/>
        <end position="883"/>
    </location>
</feature>
<dbReference type="SMART" id="SM00490">
    <property type="entry name" value="HELICc"/>
    <property type="match status" value="1"/>
</dbReference>
<dbReference type="GO" id="GO:0008094">
    <property type="term" value="F:ATP-dependent activity, acting on DNA"/>
    <property type="evidence" value="ECO:0007669"/>
    <property type="project" value="TreeGrafter"/>
</dbReference>
<dbReference type="InterPro" id="IPR038718">
    <property type="entry name" value="SNF2-like_sf"/>
</dbReference>
<dbReference type="RefSeq" id="XP_020132850.1">
    <property type="nucleotide sequence ID" value="XM_020269400.1"/>
</dbReference>
<dbReference type="PANTHER" id="PTHR45626">
    <property type="entry name" value="TRANSCRIPTION TERMINATION FACTOR 2-RELATED"/>
    <property type="match status" value="1"/>
</dbReference>
<feature type="domain" description="Helicase ATP-binding" evidence="5">
    <location>
        <begin position="407"/>
        <end position="599"/>
    </location>
</feature>
<comment type="caution">
    <text evidence="7">The sequence shown here is derived from an EMBL/GenBank/DDBJ whole genome shotgun (WGS) entry which is preliminary data.</text>
</comment>
<evidence type="ECO:0000256" key="1">
    <source>
        <dbReference type="ARBA" id="ARBA00022741"/>
    </source>
</evidence>
<dbReference type="PROSITE" id="PS51192">
    <property type="entry name" value="HELICASE_ATP_BIND_1"/>
    <property type="match status" value="1"/>
</dbReference>
<dbReference type="FunFam" id="3.40.50.10810:FF:000053">
    <property type="entry name" value="SNF2 family helicase/ATPase, putative"/>
    <property type="match status" value="1"/>
</dbReference>
<dbReference type="InterPro" id="IPR049730">
    <property type="entry name" value="SNF2/RAD54-like_C"/>
</dbReference>
<evidence type="ECO:0000313" key="7">
    <source>
        <dbReference type="EMBL" id="OJD36590.1"/>
    </source>
</evidence>
<feature type="compositionally biased region" description="Acidic residues" evidence="4">
    <location>
        <begin position="367"/>
        <end position="379"/>
    </location>
</feature>
<feature type="region of interest" description="Disordered" evidence="4">
    <location>
        <begin position="317"/>
        <end position="382"/>
    </location>
</feature>
<evidence type="ECO:0000259" key="5">
    <source>
        <dbReference type="PROSITE" id="PS51192"/>
    </source>
</evidence>
<dbReference type="InterPro" id="IPR027417">
    <property type="entry name" value="P-loop_NTPase"/>
</dbReference>
<feature type="compositionally biased region" description="Basic and acidic residues" evidence="4">
    <location>
        <begin position="888"/>
        <end position="897"/>
    </location>
</feature>
<evidence type="ECO:0000256" key="3">
    <source>
        <dbReference type="ARBA" id="ARBA00022840"/>
    </source>
</evidence>
<dbReference type="Gene3D" id="3.40.50.300">
    <property type="entry name" value="P-loop containing nucleotide triphosphate hydrolases"/>
    <property type="match status" value="1"/>
</dbReference>
<evidence type="ECO:0000259" key="6">
    <source>
        <dbReference type="PROSITE" id="PS51194"/>
    </source>
</evidence>
<dbReference type="PANTHER" id="PTHR45626:SF14">
    <property type="entry name" value="ATP-DEPENDENT DNA HELICASE (EUROFUNG)"/>
    <property type="match status" value="1"/>
</dbReference>
<sequence>MNNSRKHSRRGAFRPINNLSSQTNPSFSRHIAATRAPPTQVHDSPASPGVSGHLTLFSDKVGKTDPSQGGLQERWAPESPGSGLVLGDDSSLFDERELGAEPSPHQPIDSIAPSCSGSHSRNIRKPDRTDPVIHTSRPTSQATMVNEREPPRAPGQQQPARPVFGVPNEGPKFGEASPLRNPLKRDKYSNLFVQHKPGGSRPEFHKTNTRGFLPGQQQDQDVVEIPKPPAPKPQTVAPTARPIYSSARPVGGFQPINGMPEHLNLSGEKKKSAIDLTGSDDDEFDPDAAIRDDRFGAADPFAYVDANQASENIKNLLEGAFDDEEDKPKTRLRKRSQAKKSADEKAASLADKLKALEVQAAEKEKEAEPEDDEEEDDGSVDGLAVKLLPHQVDGVSWMMDKEVGQRKKNGVLPKGGILADDMGLGKTIQALALILTNPRPDPEEPSEEKPKDKKKKIASTVCKSTLVVAPLALIKQWESEVKTKVLPSHKLKVLVHHGPSRTKRADELKKYDIVVTTYQILASEHAASSDGPDGPKIGCYGVHWYRVMLDEAHSIKNRNAKMTQASYALRSHYRWCLTGTPMQNNLDELQSLIRFLRIKPYDELSRWKNDIAGPMKNGRGNLAMRRLQVFLKAFMKRRTKDVLKQAGALNPGGKPTAEGQKSEGFRIVGRKVETVVAEFSPDERKFYDRLADRAQSRLNEMMGGEKADYIGALVLLLRLRQACNHPELVGGQVGKDKDAINGAGAGIPKEMQTPRKPRAEEAKELDDLADLFGGISVATKHCDVCQIELSKAEASAGAVRCADCDADLAAQKSRHKKKKHVSKTKAKKEVVEDEDEDEDEDDDDDDDDDDEDEDEDESPVKPTKLMRKKRVVLDSDDEDEEGEWLVPEDQRESEDLGKAGGTDDENAEGGGDSLGSEDSETEDDEPDTPSKKPKKKVINLVSSEGEQQTEDSALESEEEDEDEDSEVESDEASSDDEGPVPSTKILRLLDILDKETPDHKVIVFSQFTSMLDLIEPFLRSAGHRFTRYDGSMRNDLREASLNKLRNDRATRVLLCSLKCGSLGLNLTAASRVVILEPFWNPFVEEQAIDRVHRLNQTVDVVVYKLTVRKTVEERILDLQEAKRKLANAAIEGGKAINKLSMRDIMNLFRRDAEHEHPVDTHDMEFSGTGAFKGVLGRAIDVQEEAAGDLNVRDWSAARQGGYERKKGSGSSGRAEHAVYGRR</sequence>
<feature type="region of interest" description="Disordered" evidence="4">
    <location>
        <begin position="436"/>
        <end position="456"/>
    </location>
</feature>
<dbReference type="GO" id="GO:0006281">
    <property type="term" value="P:DNA repair"/>
    <property type="evidence" value="ECO:0007669"/>
    <property type="project" value="TreeGrafter"/>
</dbReference>
<dbReference type="SUPFAM" id="SSF52540">
    <property type="entry name" value="P-loop containing nucleoside triphosphate hydrolases"/>
    <property type="match status" value="2"/>
</dbReference>
<gene>
    <name evidence="7" type="ORF">BKCO1_1000046</name>
</gene>
<dbReference type="InterPro" id="IPR000330">
    <property type="entry name" value="SNF2_N"/>
</dbReference>
<feature type="region of interest" description="Disordered" evidence="4">
    <location>
        <begin position="1200"/>
        <end position="1222"/>
    </location>
</feature>
<feature type="compositionally biased region" description="Acidic residues" evidence="4">
    <location>
        <begin position="915"/>
        <end position="927"/>
    </location>
</feature>
<feature type="compositionally biased region" description="Acidic residues" evidence="4">
    <location>
        <begin position="831"/>
        <end position="857"/>
    </location>
</feature>
<feature type="compositionally biased region" description="Basic and acidic residues" evidence="4">
    <location>
        <begin position="340"/>
        <end position="366"/>
    </location>
</feature>
<keyword evidence="1" id="KW-0547">Nucleotide-binding</keyword>
<evidence type="ECO:0000313" key="8">
    <source>
        <dbReference type="Proteomes" id="UP000183809"/>
    </source>
</evidence>
<dbReference type="Gene3D" id="3.40.50.10810">
    <property type="entry name" value="Tandem AAA-ATPase domain"/>
    <property type="match status" value="1"/>
</dbReference>
<dbReference type="InterPro" id="IPR001650">
    <property type="entry name" value="Helicase_C-like"/>
</dbReference>
<feature type="region of interest" description="Disordered" evidence="4">
    <location>
        <begin position="269"/>
        <end position="292"/>
    </location>
</feature>
<reference evidence="7 8" key="1">
    <citation type="submission" date="2016-10" db="EMBL/GenBank/DDBJ databases">
        <title>Proteomics and genomics reveal pathogen-plant mechanisms compatible with a hemibiotrophic lifestyle of Diplodia corticola.</title>
        <authorList>
            <person name="Fernandes I."/>
            <person name="De Jonge R."/>
            <person name="Van De Peer Y."/>
            <person name="Devreese B."/>
            <person name="Alves A."/>
            <person name="Esteves A.C."/>
        </authorList>
    </citation>
    <scope>NUCLEOTIDE SEQUENCE [LARGE SCALE GENOMIC DNA]</scope>
    <source>
        <strain evidence="7 8">CBS 112549</strain>
    </source>
</reference>
<evidence type="ECO:0000256" key="4">
    <source>
        <dbReference type="SAM" id="MobiDB-lite"/>
    </source>
</evidence>
<dbReference type="GO" id="GO:0016787">
    <property type="term" value="F:hydrolase activity"/>
    <property type="evidence" value="ECO:0007669"/>
    <property type="project" value="UniProtKB-KW"/>
</dbReference>
<dbReference type="InterPro" id="IPR014001">
    <property type="entry name" value="Helicase_ATP-bd"/>
</dbReference>
<keyword evidence="7" id="KW-0347">Helicase</keyword>
<feature type="compositionally biased region" description="Basic residues" evidence="4">
    <location>
        <begin position="1"/>
        <end position="12"/>
    </location>
</feature>
<dbReference type="OrthoDB" id="423559at2759"/>
<protein>
    <submittedName>
        <fullName evidence="7">Snf2 family helicase atpase</fullName>
    </submittedName>
</protein>
<dbReference type="Pfam" id="PF00176">
    <property type="entry name" value="SNF2-rel_dom"/>
    <property type="match status" value="1"/>
</dbReference>
<dbReference type="GeneID" id="31009659"/>
<evidence type="ECO:0000256" key="2">
    <source>
        <dbReference type="ARBA" id="ARBA00022801"/>
    </source>
</evidence>
<feature type="compositionally biased region" description="Polar residues" evidence="4">
    <location>
        <begin position="17"/>
        <end position="27"/>
    </location>
</feature>
<dbReference type="SMART" id="SM00487">
    <property type="entry name" value="DEXDc"/>
    <property type="match status" value="1"/>
</dbReference>
<feature type="compositionally biased region" description="Basic and acidic residues" evidence="4">
    <location>
        <begin position="1213"/>
        <end position="1222"/>
    </location>
</feature>
<dbReference type="STRING" id="236234.A0A1J9R527"/>
<feature type="compositionally biased region" description="Basic residues" evidence="4">
    <location>
        <begin position="812"/>
        <end position="826"/>
    </location>
</feature>
<accession>A0A1J9R527</accession>
<name>A0A1J9R527_9PEZI</name>
<dbReference type="GO" id="GO:0004386">
    <property type="term" value="F:helicase activity"/>
    <property type="evidence" value="ECO:0007669"/>
    <property type="project" value="UniProtKB-KW"/>
</dbReference>
<dbReference type="PROSITE" id="PS51194">
    <property type="entry name" value="HELICASE_CTER"/>
    <property type="match status" value="1"/>
</dbReference>
<feature type="region of interest" description="Disordered" evidence="4">
    <location>
        <begin position="222"/>
        <end position="241"/>
    </location>
</feature>
<organism evidence="7 8">
    <name type="scientific">Diplodia corticola</name>
    <dbReference type="NCBI Taxonomy" id="236234"/>
    <lineage>
        <taxon>Eukaryota</taxon>
        <taxon>Fungi</taxon>
        <taxon>Dikarya</taxon>
        <taxon>Ascomycota</taxon>
        <taxon>Pezizomycotina</taxon>
        <taxon>Dothideomycetes</taxon>
        <taxon>Dothideomycetes incertae sedis</taxon>
        <taxon>Botryosphaeriales</taxon>
        <taxon>Botryosphaeriaceae</taxon>
        <taxon>Diplodia</taxon>
    </lineage>
</organism>
<feature type="compositionally biased region" description="Acidic residues" evidence="4">
    <location>
        <begin position="947"/>
        <end position="978"/>
    </location>
</feature>
<proteinExistence type="predicted"/>